<proteinExistence type="predicted"/>
<accession>A0A498HQQ1</accession>
<evidence type="ECO:0000256" key="1">
    <source>
        <dbReference type="SAM" id="Phobius"/>
    </source>
</evidence>
<gene>
    <name evidence="2" type="ORF">DVH24_033810</name>
</gene>
<evidence type="ECO:0000313" key="3">
    <source>
        <dbReference type="Proteomes" id="UP000290289"/>
    </source>
</evidence>
<reference evidence="2 3" key="1">
    <citation type="submission" date="2018-10" db="EMBL/GenBank/DDBJ databases">
        <title>A high-quality apple genome assembly.</title>
        <authorList>
            <person name="Hu J."/>
        </authorList>
    </citation>
    <scope>NUCLEOTIDE SEQUENCE [LARGE SCALE GENOMIC DNA]</scope>
    <source>
        <strain evidence="3">cv. HFTH1</strain>
        <tissue evidence="2">Young leaf</tissue>
    </source>
</reference>
<keyword evidence="3" id="KW-1185">Reference proteome</keyword>
<name>A0A498HQQ1_MALDO</name>
<keyword evidence="1" id="KW-1133">Transmembrane helix</keyword>
<feature type="transmembrane region" description="Helical" evidence="1">
    <location>
        <begin position="21"/>
        <end position="42"/>
    </location>
</feature>
<organism evidence="2 3">
    <name type="scientific">Malus domestica</name>
    <name type="common">Apple</name>
    <name type="synonym">Pyrus malus</name>
    <dbReference type="NCBI Taxonomy" id="3750"/>
    <lineage>
        <taxon>Eukaryota</taxon>
        <taxon>Viridiplantae</taxon>
        <taxon>Streptophyta</taxon>
        <taxon>Embryophyta</taxon>
        <taxon>Tracheophyta</taxon>
        <taxon>Spermatophyta</taxon>
        <taxon>Magnoliopsida</taxon>
        <taxon>eudicotyledons</taxon>
        <taxon>Gunneridae</taxon>
        <taxon>Pentapetalae</taxon>
        <taxon>rosids</taxon>
        <taxon>fabids</taxon>
        <taxon>Rosales</taxon>
        <taxon>Rosaceae</taxon>
        <taxon>Amygdaloideae</taxon>
        <taxon>Maleae</taxon>
        <taxon>Malus</taxon>
    </lineage>
</organism>
<dbReference type="AlphaFoldDB" id="A0A498HQQ1"/>
<feature type="transmembrane region" description="Helical" evidence="1">
    <location>
        <begin position="62"/>
        <end position="84"/>
    </location>
</feature>
<protein>
    <submittedName>
        <fullName evidence="2">Uncharacterized protein</fullName>
    </submittedName>
</protein>
<sequence length="197" mass="22608">MADVENQNPPSNPQPRLTETLSILLALGTILFVVMVSQFDFVSADTASCECNLNNCSCLPPFYIFFVVATAAMSVVWLGLFILSARFEYRFVIWVGLGLVWATYWLAVICSLPPQFYNPMLYSFNPVMAVLLLLHLRFQKVSKRAMHVLSDNWNNVIHVISDNWDCVIHFISDNWDRSIHIIANIYVLFWNYVTGNF</sequence>
<comment type="caution">
    <text evidence="2">The sequence shown here is derived from an EMBL/GenBank/DDBJ whole genome shotgun (WGS) entry which is preliminary data.</text>
</comment>
<feature type="transmembrane region" description="Helical" evidence="1">
    <location>
        <begin position="91"/>
        <end position="114"/>
    </location>
</feature>
<dbReference type="Proteomes" id="UP000290289">
    <property type="component" value="Chromosome 16"/>
</dbReference>
<feature type="transmembrane region" description="Helical" evidence="1">
    <location>
        <begin position="120"/>
        <end position="138"/>
    </location>
</feature>
<dbReference type="EMBL" id="RDQH01000342">
    <property type="protein sequence ID" value="RXH72272.1"/>
    <property type="molecule type" value="Genomic_DNA"/>
</dbReference>
<keyword evidence="1" id="KW-0812">Transmembrane</keyword>
<keyword evidence="1" id="KW-0472">Membrane</keyword>
<evidence type="ECO:0000313" key="2">
    <source>
        <dbReference type="EMBL" id="RXH72272.1"/>
    </source>
</evidence>